<accession>A0ABS4VV54</accession>
<dbReference type="InterPro" id="IPR000792">
    <property type="entry name" value="Tscrpt_reg_LuxR_C"/>
</dbReference>
<comment type="caution">
    <text evidence="5">The sequence shown here is derived from an EMBL/GenBank/DDBJ whole genome shotgun (WGS) entry which is preliminary data.</text>
</comment>
<dbReference type="Proteomes" id="UP001519295">
    <property type="component" value="Unassembled WGS sequence"/>
</dbReference>
<dbReference type="SMART" id="SM00421">
    <property type="entry name" value="HTH_LUXR"/>
    <property type="match status" value="1"/>
</dbReference>
<dbReference type="PANTHER" id="PTHR16305:SF35">
    <property type="entry name" value="TRANSCRIPTIONAL ACTIVATOR DOMAIN"/>
    <property type="match status" value="1"/>
</dbReference>
<keyword evidence="2" id="KW-0067">ATP-binding</keyword>
<dbReference type="Pfam" id="PF13191">
    <property type="entry name" value="AAA_16"/>
    <property type="match status" value="1"/>
</dbReference>
<dbReference type="GO" id="GO:0003677">
    <property type="term" value="F:DNA binding"/>
    <property type="evidence" value="ECO:0007669"/>
    <property type="project" value="UniProtKB-KW"/>
</dbReference>
<feature type="region of interest" description="Disordered" evidence="3">
    <location>
        <begin position="291"/>
        <end position="312"/>
    </location>
</feature>
<dbReference type="CDD" id="cd06170">
    <property type="entry name" value="LuxR_C_like"/>
    <property type="match status" value="1"/>
</dbReference>
<dbReference type="InterPro" id="IPR036388">
    <property type="entry name" value="WH-like_DNA-bd_sf"/>
</dbReference>
<evidence type="ECO:0000256" key="3">
    <source>
        <dbReference type="SAM" id="MobiDB-lite"/>
    </source>
</evidence>
<dbReference type="SUPFAM" id="SSF52540">
    <property type="entry name" value="P-loop containing nucleoside triphosphate hydrolases"/>
    <property type="match status" value="1"/>
</dbReference>
<dbReference type="PRINTS" id="PR00038">
    <property type="entry name" value="HTHLUXR"/>
</dbReference>
<dbReference type="InterPro" id="IPR027417">
    <property type="entry name" value="P-loop_NTPase"/>
</dbReference>
<dbReference type="InterPro" id="IPR041664">
    <property type="entry name" value="AAA_16"/>
</dbReference>
<evidence type="ECO:0000313" key="6">
    <source>
        <dbReference type="Proteomes" id="UP001519295"/>
    </source>
</evidence>
<dbReference type="Pfam" id="PF00196">
    <property type="entry name" value="GerE"/>
    <property type="match status" value="1"/>
</dbReference>
<proteinExistence type="predicted"/>
<dbReference type="RefSeq" id="WP_210027570.1">
    <property type="nucleotide sequence ID" value="NZ_JAGINU010000001.1"/>
</dbReference>
<keyword evidence="1" id="KW-0547">Nucleotide-binding</keyword>
<evidence type="ECO:0000259" key="4">
    <source>
        <dbReference type="PROSITE" id="PS50043"/>
    </source>
</evidence>
<keyword evidence="6" id="KW-1185">Reference proteome</keyword>
<evidence type="ECO:0000256" key="1">
    <source>
        <dbReference type="ARBA" id="ARBA00022741"/>
    </source>
</evidence>
<dbReference type="SUPFAM" id="SSF46894">
    <property type="entry name" value="C-terminal effector domain of the bipartite response regulators"/>
    <property type="match status" value="1"/>
</dbReference>
<reference evidence="5 6" key="1">
    <citation type="submission" date="2021-03" db="EMBL/GenBank/DDBJ databases">
        <title>Sequencing the genomes of 1000 actinobacteria strains.</title>
        <authorList>
            <person name="Klenk H.-P."/>
        </authorList>
    </citation>
    <scope>NUCLEOTIDE SEQUENCE [LARGE SCALE GENOMIC DNA]</scope>
    <source>
        <strain evidence="5 6">DSM 45256</strain>
    </source>
</reference>
<keyword evidence="5" id="KW-0238">DNA-binding</keyword>
<organism evidence="5 6">
    <name type="scientific">Pseudonocardia parietis</name>
    <dbReference type="NCBI Taxonomy" id="570936"/>
    <lineage>
        <taxon>Bacteria</taxon>
        <taxon>Bacillati</taxon>
        <taxon>Actinomycetota</taxon>
        <taxon>Actinomycetes</taxon>
        <taxon>Pseudonocardiales</taxon>
        <taxon>Pseudonocardiaceae</taxon>
        <taxon>Pseudonocardia</taxon>
    </lineage>
</organism>
<sequence>MAWSAPEVADLAGTTVRAVRHYHDVGLPAEPRRRTNGAPGDQLFLPARRLQRRRPTASTSFPARTGCETQGWGTELFGRGVEIAELDRVLARAAAGAGSGLVLWGEPGIGKTALLEYAVDTASDVTVLRCRGTRMEAGIAFAALHELLWPVMDRLATLAAPQAAALRGALGLSRDETNRFLVGAAVLSLVCDMARERPVLVVVDDAQWVDEATAHCLGFLARRIGADPVAVLLTGHEDPHSGMWEGLPAREVVGLAEEDARTLVAAAVPGAAEDLVDRTVRAAGGNPLALHELPTIDHEPDTDPVPGRPGDLMTVGPRLRRAFVARAAAMTPPARALLLLAAAEERGDRHVVHRAGAGWGVDMSTWDELLRSGLVRAPGPRLEFRHPLIPAAVYDGTPFAQRQAAHRALAAALPSDATAERAWHLATAADTADEDVAALLEQAAEQSLRRSAGPTAVRTLRRAAELSPDEGDAARRLAAAARAAWAAGDSGAARRLLDDAEQLVGERHVARLSRGLRGFLEFAYGVPERAHHYLTSDMAVVEDLHGVMEMGSMAVRSAWSAGRDDLQQEALERLAAVDTRGDPTLSELVPLLCSWWTCHDATGPAAPVDPATVGDLADRLGTRAWGLLPPLSLLQSWGVDGPLHDVLRMQTAALRRRQEVIAPAALLVQTAVLDVTAGRWDAAGNAAVEALEPAEEVGTENVATQCRLILASLAAPRGDEHTVDDLTTRVLAASVPRGVRALSANAYWQRGRAALFAGRPREALDHLLRLSEPGHDAAHHTCALLAAADTVEAAVQVGRLDVVEPQIAMIDGWVRRTGANWARAAAHRIRALVRSGPEAEESYRAALEVPGAPDDPFEYARTRLLHGEWLRRARRRAEAGRHLTGAAQAFERLGAEPLRARALRELALSEGPRVRGAAGPADAAGLTAQELRVAQLAADRLTNREIAAQLLISPRTVGHHLGNVYPKLGITSRTELARIDFAGDLRITVGG</sequence>
<evidence type="ECO:0000313" key="5">
    <source>
        <dbReference type="EMBL" id="MBP2367434.1"/>
    </source>
</evidence>
<dbReference type="Gene3D" id="1.10.10.10">
    <property type="entry name" value="Winged helix-like DNA-binding domain superfamily/Winged helix DNA-binding domain"/>
    <property type="match status" value="1"/>
</dbReference>
<dbReference type="InterPro" id="IPR016032">
    <property type="entry name" value="Sig_transdc_resp-reg_C-effctor"/>
</dbReference>
<dbReference type="Gene3D" id="3.40.50.300">
    <property type="entry name" value="P-loop containing nucleotide triphosphate hydrolases"/>
    <property type="match status" value="1"/>
</dbReference>
<protein>
    <submittedName>
        <fullName evidence="5">DNA-binding CsgD family transcriptional regulator</fullName>
    </submittedName>
</protein>
<feature type="domain" description="HTH luxR-type" evidence="4">
    <location>
        <begin position="919"/>
        <end position="984"/>
    </location>
</feature>
<dbReference type="EMBL" id="JAGINU010000001">
    <property type="protein sequence ID" value="MBP2367434.1"/>
    <property type="molecule type" value="Genomic_DNA"/>
</dbReference>
<dbReference type="PANTHER" id="PTHR16305">
    <property type="entry name" value="TESTICULAR SOLUBLE ADENYLYL CYCLASE"/>
    <property type="match status" value="1"/>
</dbReference>
<dbReference type="PROSITE" id="PS50043">
    <property type="entry name" value="HTH_LUXR_2"/>
    <property type="match status" value="1"/>
</dbReference>
<name>A0ABS4VV54_9PSEU</name>
<evidence type="ECO:0000256" key="2">
    <source>
        <dbReference type="ARBA" id="ARBA00022840"/>
    </source>
</evidence>
<gene>
    <name evidence="5" type="ORF">JOF36_003130</name>
</gene>